<dbReference type="AlphaFoldDB" id="A0A8K0P7Y3"/>
<sequence>MQIQFQCPTLNVKQCVKTRWNLTFHMLARVLEIKPSLTSLIAIEYAALENLTSNEIELMYNCCKILEVFKDVTKEISSEKAVTPSKINLIIDALTNWCNEWLQKKDLPHQVVGKMADHTNMHCSSHATYPQKPCCLWTPPSRSLHRPDVNFSYGKILEGLEKRFEEIGDNPLLAESTFLEPRFLKYGFSNPEAYERCKKRIISKIRDSRKQNVLTSRTTLNASKIWEKFDSFVAGIQQNREVTSGGSIQVNKYVNEPLLSRSCDPLKRSRSIVYCWIISAQRKNYSKASQIMDGVKSKLLHAQEESQFLRKEELVQGVLYPVERLEKLEIIATDVEFMVSDEINLTDRDRSCFDVHYEGDTSQTAGERCLPKEKRLGGRKKI</sequence>
<comment type="caution">
    <text evidence="6">The sequence shown here is derived from an EMBL/GenBank/DDBJ whole genome shotgun (WGS) entry which is preliminary data.</text>
</comment>
<keyword evidence="4" id="KW-0862">Zinc</keyword>
<evidence type="ECO:0000256" key="2">
    <source>
        <dbReference type="ARBA" id="ARBA00022723"/>
    </source>
</evidence>
<dbReference type="SUPFAM" id="SSF53098">
    <property type="entry name" value="Ribonuclease H-like"/>
    <property type="match status" value="1"/>
</dbReference>
<accession>A0A8K0P7Y3</accession>
<evidence type="ECO:0000256" key="5">
    <source>
        <dbReference type="ARBA" id="ARBA00023242"/>
    </source>
</evidence>
<keyword evidence="7" id="KW-1185">Reference proteome</keyword>
<dbReference type="Proteomes" id="UP000792457">
    <property type="component" value="Unassembled WGS sequence"/>
</dbReference>
<name>A0A8K0P7Y3_LADFU</name>
<keyword evidence="5" id="KW-0539">Nucleus</keyword>
<keyword evidence="3" id="KW-0863">Zinc-finger</keyword>
<gene>
    <name evidence="6" type="ORF">J437_LFUL015862</name>
</gene>
<reference evidence="6" key="2">
    <citation type="submission" date="2017-10" db="EMBL/GenBank/DDBJ databases">
        <title>Ladona fulva Genome sequencing and assembly.</title>
        <authorList>
            <person name="Murali S."/>
            <person name="Richards S."/>
            <person name="Bandaranaike D."/>
            <person name="Bellair M."/>
            <person name="Blankenburg K."/>
            <person name="Chao H."/>
            <person name="Dinh H."/>
            <person name="Doddapaneni H."/>
            <person name="Dugan-Rocha S."/>
            <person name="Elkadiri S."/>
            <person name="Gnanaolivu R."/>
            <person name="Hernandez B."/>
            <person name="Skinner E."/>
            <person name="Javaid M."/>
            <person name="Lee S."/>
            <person name="Li M."/>
            <person name="Ming W."/>
            <person name="Munidasa M."/>
            <person name="Muniz J."/>
            <person name="Nguyen L."/>
            <person name="Hughes D."/>
            <person name="Osuji N."/>
            <person name="Pu L.-L."/>
            <person name="Puazo M."/>
            <person name="Qu C."/>
            <person name="Quiroz J."/>
            <person name="Raj R."/>
            <person name="Weissenberger G."/>
            <person name="Xin Y."/>
            <person name="Zou X."/>
            <person name="Han Y."/>
            <person name="Worley K."/>
            <person name="Muzny D."/>
            <person name="Gibbs R."/>
        </authorList>
    </citation>
    <scope>NUCLEOTIDE SEQUENCE</scope>
    <source>
        <strain evidence="6">Sampled in the wild</strain>
    </source>
</reference>
<reference evidence="6" key="1">
    <citation type="submission" date="2013-04" db="EMBL/GenBank/DDBJ databases">
        <authorList>
            <person name="Qu J."/>
            <person name="Murali S.C."/>
            <person name="Bandaranaike D."/>
            <person name="Bellair M."/>
            <person name="Blankenburg K."/>
            <person name="Chao H."/>
            <person name="Dinh H."/>
            <person name="Doddapaneni H."/>
            <person name="Downs B."/>
            <person name="Dugan-Rocha S."/>
            <person name="Elkadiri S."/>
            <person name="Gnanaolivu R.D."/>
            <person name="Hernandez B."/>
            <person name="Javaid M."/>
            <person name="Jayaseelan J.C."/>
            <person name="Lee S."/>
            <person name="Li M."/>
            <person name="Ming W."/>
            <person name="Munidasa M."/>
            <person name="Muniz J."/>
            <person name="Nguyen L."/>
            <person name="Ongeri F."/>
            <person name="Osuji N."/>
            <person name="Pu L.-L."/>
            <person name="Puazo M."/>
            <person name="Qu C."/>
            <person name="Quiroz J."/>
            <person name="Raj R."/>
            <person name="Weissenberger G."/>
            <person name="Xin Y."/>
            <person name="Zou X."/>
            <person name="Han Y."/>
            <person name="Richards S."/>
            <person name="Worley K."/>
            <person name="Muzny D."/>
            <person name="Gibbs R."/>
        </authorList>
    </citation>
    <scope>NUCLEOTIDE SEQUENCE</scope>
    <source>
        <strain evidence="6">Sampled in the wild</strain>
    </source>
</reference>
<dbReference type="PANTHER" id="PTHR46481">
    <property type="entry name" value="ZINC FINGER BED DOMAIN-CONTAINING PROTEIN 4"/>
    <property type="match status" value="1"/>
</dbReference>
<keyword evidence="2" id="KW-0479">Metal-binding</keyword>
<evidence type="ECO:0000313" key="6">
    <source>
        <dbReference type="EMBL" id="KAG8235353.1"/>
    </source>
</evidence>
<dbReference type="GO" id="GO:0005634">
    <property type="term" value="C:nucleus"/>
    <property type="evidence" value="ECO:0007669"/>
    <property type="project" value="UniProtKB-SubCell"/>
</dbReference>
<comment type="subcellular location">
    <subcellularLocation>
        <location evidence="1">Nucleus</location>
    </subcellularLocation>
</comment>
<dbReference type="EMBL" id="KZ308900">
    <property type="protein sequence ID" value="KAG8235353.1"/>
    <property type="molecule type" value="Genomic_DNA"/>
</dbReference>
<dbReference type="InterPro" id="IPR012337">
    <property type="entry name" value="RNaseH-like_sf"/>
</dbReference>
<evidence type="ECO:0000256" key="1">
    <source>
        <dbReference type="ARBA" id="ARBA00004123"/>
    </source>
</evidence>
<organism evidence="6 7">
    <name type="scientific">Ladona fulva</name>
    <name type="common">Scarce chaser dragonfly</name>
    <name type="synonym">Libellula fulva</name>
    <dbReference type="NCBI Taxonomy" id="123851"/>
    <lineage>
        <taxon>Eukaryota</taxon>
        <taxon>Metazoa</taxon>
        <taxon>Ecdysozoa</taxon>
        <taxon>Arthropoda</taxon>
        <taxon>Hexapoda</taxon>
        <taxon>Insecta</taxon>
        <taxon>Pterygota</taxon>
        <taxon>Palaeoptera</taxon>
        <taxon>Odonata</taxon>
        <taxon>Epiprocta</taxon>
        <taxon>Anisoptera</taxon>
        <taxon>Libelluloidea</taxon>
        <taxon>Libellulidae</taxon>
        <taxon>Ladona</taxon>
    </lineage>
</organism>
<dbReference type="OrthoDB" id="1607513at2759"/>
<evidence type="ECO:0000313" key="7">
    <source>
        <dbReference type="Proteomes" id="UP000792457"/>
    </source>
</evidence>
<proteinExistence type="predicted"/>
<protein>
    <submittedName>
        <fullName evidence="6">Uncharacterized protein</fullName>
    </submittedName>
</protein>
<evidence type="ECO:0000256" key="3">
    <source>
        <dbReference type="ARBA" id="ARBA00022771"/>
    </source>
</evidence>
<dbReference type="PANTHER" id="PTHR46481:SF10">
    <property type="entry name" value="ZINC FINGER BED DOMAIN-CONTAINING PROTEIN 39"/>
    <property type="match status" value="1"/>
</dbReference>
<dbReference type="GO" id="GO:0008270">
    <property type="term" value="F:zinc ion binding"/>
    <property type="evidence" value="ECO:0007669"/>
    <property type="project" value="UniProtKB-KW"/>
</dbReference>
<evidence type="ECO:0000256" key="4">
    <source>
        <dbReference type="ARBA" id="ARBA00022833"/>
    </source>
</evidence>
<dbReference type="InterPro" id="IPR052035">
    <property type="entry name" value="ZnF_BED_domain_contain"/>
</dbReference>